<dbReference type="Gene3D" id="1.10.472.10">
    <property type="entry name" value="Cyclin-like"/>
    <property type="match status" value="1"/>
</dbReference>
<dbReference type="Proteomes" id="UP000005222">
    <property type="component" value="Chromosome K"/>
</dbReference>
<accession>G8Y984</accession>
<dbReference type="GO" id="GO:0016538">
    <property type="term" value="F:cyclin-dependent protein serine/threonine kinase regulator activity"/>
    <property type="evidence" value="ECO:0007669"/>
    <property type="project" value="TreeGrafter"/>
</dbReference>
<evidence type="ECO:0000256" key="1">
    <source>
        <dbReference type="SAM" id="MobiDB-lite"/>
    </source>
</evidence>
<dbReference type="PANTHER" id="PTHR15615:SF122">
    <property type="entry name" value="CYCLIN"/>
    <property type="match status" value="1"/>
</dbReference>
<dbReference type="CDD" id="cd20558">
    <property type="entry name" value="CYCLIN_ScPCL7-like"/>
    <property type="match status" value="1"/>
</dbReference>
<dbReference type="EMBL" id="FO082049">
    <property type="protein sequence ID" value="CCE83998.1"/>
    <property type="molecule type" value="Genomic_DNA"/>
</dbReference>
<feature type="region of interest" description="Disordered" evidence="1">
    <location>
        <begin position="100"/>
        <end position="158"/>
    </location>
</feature>
<dbReference type="PANTHER" id="PTHR15615">
    <property type="match status" value="1"/>
</dbReference>
<dbReference type="HOGENOM" id="CLU_057447_0_0_1"/>
<proteinExistence type="predicted"/>
<feature type="compositionally biased region" description="Basic and acidic residues" evidence="1">
    <location>
        <begin position="135"/>
        <end position="150"/>
    </location>
</feature>
<dbReference type="Proteomes" id="UP000005222">
    <property type="component" value="Chromosome L"/>
</dbReference>
<dbReference type="GO" id="GO:0005634">
    <property type="term" value="C:nucleus"/>
    <property type="evidence" value="ECO:0007669"/>
    <property type="project" value="TreeGrafter"/>
</dbReference>
<keyword evidence="4" id="KW-1185">Reference proteome</keyword>
<feature type="compositionally biased region" description="Low complexity" evidence="1">
    <location>
        <begin position="101"/>
        <end position="126"/>
    </location>
</feature>
<dbReference type="InterPro" id="IPR013922">
    <property type="entry name" value="Cyclin_PHO80-like"/>
</dbReference>
<evidence type="ECO:0000313" key="3">
    <source>
        <dbReference type="EMBL" id="CCE85029.1"/>
    </source>
</evidence>
<dbReference type="InParanoid" id="G8Y984"/>
<gene>
    <name evidence="2" type="primary">Piso0_004596</name>
    <name evidence="2" type="ORF">GNLVRS01_PISO0K20360g</name>
    <name evidence="3" type="ORF">GNLVRS01_PISO0L20361g</name>
</gene>
<organism evidence="2 4">
    <name type="scientific">Pichia sorbitophila (strain ATCC MYA-4447 / BCRC 22081 / CBS 7064 / NBRC 10061 / NRRL Y-12695)</name>
    <name type="common">Hybrid yeast</name>
    <dbReference type="NCBI Taxonomy" id="559304"/>
    <lineage>
        <taxon>Eukaryota</taxon>
        <taxon>Fungi</taxon>
        <taxon>Dikarya</taxon>
        <taxon>Ascomycota</taxon>
        <taxon>Saccharomycotina</taxon>
        <taxon>Pichiomycetes</taxon>
        <taxon>Debaryomycetaceae</taxon>
        <taxon>Millerozyma</taxon>
    </lineage>
</organism>
<reference evidence="2" key="1">
    <citation type="submission" date="2011-10" db="EMBL/GenBank/DDBJ databases">
        <authorList>
            <person name="Genoscope - CEA"/>
        </authorList>
    </citation>
    <scope>NUCLEOTIDE SEQUENCE</scope>
</reference>
<protein>
    <submittedName>
        <fullName evidence="2">Piso0_004596 protein</fullName>
    </submittedName>
</protein>
<evidence type="ECO:0000313" key="2">
    <source>
        <dbReference type="EMBL" id="CCE83998.1"/>
    </source>
</evidence>
<reference evidence="4" key="2">
    <citation type="journal article" date="2012" name="G3 (Bethesda)">
        <title>Pichia sorbitophila, an interspecies yeast hybrid reveals early steps of genome resolution following polyploidization.</title>
        <authorList>
            <person name="Leh Louis V."/>
            <person name="Despons L."/>
            <person name="Friedrich A."/>
            <person name="Martin T."/>
            <person name="Durrens P."/>
            <person name="Casaregola S."/>
            <person name="Neuveglise C."/>
            <person name="Fairhead C."/>
            <person name="Marck C."/>
            <person name="Cruz J.A."/>
            <person name="Straub M.L."/>
            <person name="Kugler V."/>
            <person name="Sacerdot C."/>
            <person name="Uzunov Z."/>
            <person name="Thierry A."/>
            <person name="Weiss S."/>
            <person name="Bleykasten C."/>
            <person name="De Montigny J."/>
            <person name="Jacques N."/>
            <person name="Jung P."/>
            <person name="Lemaire M."/>
            <person name="Mallet S."/>
            <person name="Morel G."/>
            <person name="Richard G.F."/>
            <person name="Sarkar A."/>
            <person name="Savel G."/>
            <person name="Schacherer J."/>
            <person name="Seret M.L."/>
            <person name="Talla E."/>
            <person name="Samson G."/>
            <person name="Jubin C."/>
            <person name="Poulain J."/>
            <person name="Vacherie B."/>
            <person name="Barbe V."/>
            <person name="Pelletier E."/>
            <person name="Sherman D.J."/>
            <person name="Westhof E."/>
            <person name="Weissenbach J."/>
            <person name="Baret P.V."/>
            <person name="Wincker P."/>
            <person name="Gaillardin C."/>
            <person name="Dujon B."/>
            <person name="Souciet J.L."/>
        </authorList>
    </citation>
    <scope>NUCLEOTIDE SEQUENCE [LARGE SCALE GENOMIC DNA]</scope>
    <source>
        <strain evidence="4">ATCC MYA-4447 / BCRC 22081 / CBS 7064 / NBRC 10061 / NRRL Y-12695</strain>
    </source>
</reference>
<dbReference type="EMBL" id="FO082048">
    <property type="protein sequence ID" value="CCE85029.1"/>
    <property type="molecule type" value="Genomic_DNA"/>
</dbReference>
<name>G8Y984_PICSO</name>
<dbReference type="GO" id="GO:0000307">
    <property type="term" value="C:cyclin-dependent protein kinase holoenzyme complex"/>
    <property type="evidence" value="ECO:0007669"/>
    <property type="project" value="TreeGrafter"/>
</dbReference>
<dbReference type="AlphaFoldDB" id="G8Y984"/>
<dbReference type="Pfam" id="PF08613">
    <property type="entry name" value="Cyclin"/>
    <property type="match status" value="1"/>
</dbReference>
<dbReference type="GO" id="GO:0019901">
    <property type="term" value="F:protein kinase binding"/>
    <property type="evidence" value="ECO:0007669"/>
    <property type="project" value="InterPro"/>
</dbReference>
<evidence type="ECO:0000313" key="4">
    <source>
        <dbReference type="Proteomes" id="UP000005222"/>
    </source>
</evidence>
<dbReference type="STRING" id="559304.G8Y984"/>
<dbReference type="eggNOG" id="KOG1674">
    <property type="taxonomic scope" value="Eukaryota"/>
</dbReference>
<dbReference type="OrthoDB" id="5304883at2759"/>
<sequence length="347" mass="40165">MEPDKNIDGVVLKTQHETFVDDPKSLDDVDSNELTSLLADGTKKLDNLHIFHSISILYNCLNNLIKLQQDERLLFEFRKKYFEKLNLQDVFNEVFEEKSDSSNSESLNTSESSPPSSPPLKLTKFSNFNDLGQKYTKETTPDSLDNRPIDTDIPDSDDAVTSDIQSFIPIDKLLKESTLEPVQYPITSPCIDRLRKEIQQSRKIRYFSKHNHLQRVFNLLKPPSLTLEQYLIRIKTYSTSISVPVYIHAAYLIFKLCIFFDLVKLTELNVYRYVLSSIRCSTKILEDVYQKQKSFAIVGGVSRTELLRIEVGFLYMCNFNIIVGENMLNNFLKNEIPDLDRFVQSMK</sequence>